<reference evidence="5" key="1">
    <citation type="submission" date="2020-10" db="EMBL/GenBank/DDBJ databases">
        <authorList>
            <person name="Kadnikov V."/>
            <person name="Beletsky A.V."/>
            <person name="Mardanov A.V."/>
            <person name="Karnachuk O.V."/>
            <person name="Ravin N.V."/>
        </authorList>
    </citation>
    <scope>NUCLEOTIDE SEQUENCE</scope>
    <source>
        <strain evidence="5">Bu02</strain>
    </source>
</reference>
<dbReference type="SUPFAM" id="SSF51261">
    <property type="entry name" value="Duplicated hybrid motif"/>
    <property type="match status" value="1"/>
</dbReference>
<feature type="compositionally biased region" description="Basic and acidic residues" evidence="2">
    <location>
        <begin position="108"/>
        <end position="126"/>
    </location>
</feature>
<evidence type="ECO:0000256" key="3">
    <source>
        <dbReference type="SAM" id="Phobius"/>
    </source>
</evidence>
<keyword evidence="3" id="KW-0472">Membrane</keyword>
<accession>A0AAT9LA63</accession>
<feature type="compositionally biased region" description="Low complexity" evidence="2">
    <location>
        <begin position="132"/>
        <end position="144"/>
    </location>
</feature>
<feature type="region of interest" description="Disordered" evidence="2">
    <location>
        <begin position="93"/>
        <end position="160"/>
    </location>
</feature>
<name>A0AAT9LA63_9FIRM</name>
<feature type="compositionally biased region" description="Polar residues" evidence="2">
    <location>
        <begin position="149"/>
        <end position="160"/>
    </location>
</feature>
<dbReference type="InterPro" id="IPR050570">
    <property type="entry name" value="Cell_wall_metabolism_enzyme"/>
</dbReference>
<reference evidence="5" key="2">
    <citation type="journal article" date="2023" name="Biology">
        <title>Prokaryotic Life Associated with Coal-Fire Gas Vents Revealed by Metagenomics.</title>
        <authorList>
            <person name="Kadnikov V.V."/>
            <person name="Mardanov A.V."/>
            <person name="Beletsky A.V."/>
            <person name="Karnachuk O.V."/>
            <person name="Ravin N.V."/>
        </authorList>
    </citation>
    <scope>NUCLEOTIDE SEQUENCE</scope>
    <source>
        <strain evidence="5">Bu02</strain>
    </source>
</reference>
<keyword evidence="3" id="KW-0812">Transmembrane</keyword>
<sequence length="284" mass="30677">MEESQNRLPSRKDRRAVLRAMLLSKTFSQRLSALVSSRRGTFAFKAALLASICIFSFLSGIYLGVRSMRAVKAPWPEPDNAGTGVFANLGTAENENKESLPSGNSTPSREDTSAFNPGEKDEKVTVKSEGNSSPSSTTSAGPSGDRASQGPSETETVSLTKLTWPVQGKIIREPGWYFSEDTREWRYFPGVDIETKQGDQVKAALPGVVKTIFKDALLGDVVVISHGPDLETRYAGLANLSVRAGDHVRQGEVVGQSGNGKVHFEVIQDGNPLNPRELVKTPGN</sequence>
<dbReference type="GO" id="GO:0004222">
    <property type="term" value="F:metalloendopeptidase activity"/>
    <property type="evidence" value="ECO:0007669"/>
    <property type="project" value="TreeGrafter"/>
</dbReference>
<dbReference type="Pfam" id="PF01551">
    <property type="entry name" value="Peptidase_M23"/>
    <property type="match status" value="1"/>
</dbReference>
<dbReference type="CDD" id="cd12797">
    <property type="entry name" value="M23_peptidase"/>
    <property type="match status" value="1"/>
</dbReference>
<evidence type="ECO:0000256" key="2">
    <source>
        <dbReference type="SAM" id="MobiDB-lite"/>
    </source>
</evidence>
<protein>
    <submittedName>
        <fullName evidence="5">M23 family metallopeptidase</fullName>
    </submittedName>
</protein>
<evidence type="ECO:0000256" key="1">
    <source>
        <dbReference type="ARBA" id="ARBA00022729"/>
    </source>
</evidence>
<feature type="domain" description="M23ase beta-sheet core" evidence="4">
    <location>
        <begin position="189"/>
        <end position="275"/>
    </location>
</feature>
<dbReference type="EMBL" id="CP062796">
    <property type="protein sequence ID" value="QUL97924.1"/>
    <property type="molecule type" value="Genomic_DNA"/>
</dbReference>
<dbReference type="InterPro" id="IPR016047">
    <property type="entry name" value="M23ase_b-sheet_dom"/>
</dbReference>
<dbReference type="PANTHER" id="PTHR21666:SF289">
    <property type="entry name" value="L-ALA--D-GLU ENDOPEPTIDASE"/>
    <property type="match status" value="1"/>
</dbReference>
<gene>
    <name evidence="5" type="ORF">IMF26_07555</name>
</gene>
<proteinExistence type="predicted"/>
<dbReference type="Gene3D" id="2.70.70.10">
    <property type="entry name" value="Glucose Permease (Domain IIA)"/>
    <property type="match status" value="1"/>
</dbReference>
<dbReference type="InterPro" id="IPR011055">
    <property type="entry name" value="Dup_hybrid_motif"/>
</dbReference>
<dbReference type="AlphaFoldDB" id="A0AAT9LA63"/>
<evidence type="ECO:0000259" key="4">
    <source>
        <dbReference type="Pfam" id="PF01551"/>
    </source>
</evidence>
<keyword evidence="3" id="KW-1133">Transmembrane helix</keyword>
<dbReference type="KEGG" id="fcz:IMF26_07555"/>
<evidence type="ECO:0000313" key="5">
    <source>
        <dbReference type="EMBL" id="QUL97924.1"/>
    </source>
</evidence>
<organism evidence="5">
    <name type="scientific">Candidatus Fermentithermobacillus carboniphilus</name>
    <dbReference type="NCBI Taxonomy" id="3085328"/>
    <lineage>
        <taxon>Bacteria</taxon>
        <taxon>Bacillati</taxon>
        <taxon>Bacillota</taxon>
        <taxon>Candidatus Fermentithermobacillia</taxon>
        <taxon>Candidatus Fermentithermobacillales</taxon>
        <taxon>Candidatus Fermentithermobacillaceae</taxon>
        <taxon>Candidatus Fermentithermobacillus</taxon>
    </lineage>
</organism>
<dbReference type="PANTHER" id="PTHR21666">
    <property type="entry name" value="PEPTIDASE-RELATED"/>
    <property type="match status" value="1"/>
</dbReference>
<keyword evidence="1" id="KW-0732">Signal</keyword>
<feature type="transmembrane region" description="Helical" evidence="3">
    <location>
        <begin position="42"/>
        <end position="65"/>
    </location>
</feature>